<evidence type="ECO:0000313" key="4">
    <source>
        <dbReference type="Proteomes" id="UP000593574"/>
    </source>
</evidence>
<name>A0A7J9B684_9ROSI</name>
<dbReference type="Pfam" id="PF03181">
    <property type="entry name" value="BURP"/>
    <property type="match status" value="1"/>
</dbReference>
<comment type="caution">
    <text evidence="3">The sequence shown here is derived from an EMBL/GenBank/DDBJ whole genome shotgun (WGS) entry which is preliminary data.</text>
</comment>
<gene>
    <name evidence="3" type="ORF">Golax_000051</name>
</gene>
<feature type="region of interest" description="Disordered" evidence="1">
    <location>
        <begin position="115"/>
        <end position="134"/>
    </location>
</feature>
<evidence type="ECO:0000259" key="2">
    <source>
        <dbReference type="PROSITE" id="PS51277"/>
    </source>
</evidence>
<accession>A0A7J9B684</accession>
<dbReference type="EMBL" id="JABEZV010448771">
    <property type="protein sequence ID" value="MBA0731134.1"/>
    <property type="molecule type" value="Genomic_DNA"/>
</dbReference>
<feature type="domain" description="BURP" evidence="2">
    <location>
        <begin position="307"/>
        <end position="514"/>
    </location>
</feature>
<dbReference type="PROSITE" id="PS51277">
    <property type="entry name" value="BURP"/>
    <property type="match status" value="1"/>
</dbReference>
<dbReference type="PANTHER" id="PTHR31236">
    <property type="entry name" value="BURP DOMAIN PROTEIN USPL1-LIKE"/>
    <property type="match status" value="1"/>
</dbReference>
<organism evidence="3 4">
    <name type="scientific">Gossypium laxum</name>
    <dbReference type="NCBI Taxonomy" id="34288"/>
    <lineage>
        <taxon>Eukaryota</taxon>
        <taxon>Viridiplantae</taxon>
        <taxon>Streptophyta</taxon>
        <taxon>Embryophyta</taxon>
        <taxon>Tracheophyta</taxon>
        <taxon>Spermatophyta</taxon>
        <taxon>Magnoliopsida</taxon>
        <taxon>eudicotyledons</taxon>
        <taxon>Gunneridae</taxon>
        <taxon>Pentapetalae</taxon>
        <taxon>rosids</taxon>
        <taxon>malvids</taxon>
        <taxon>Malvales</taxon>
        <taxon>Malvaceae</taxon>
        <taxon>Malvoideae</taxon>
        <taxon>Gossypium</taxon>
    </lineage>
</organism>
<reference evidence="3 4" key="1">
    <citation type="journal article" date="2019" name="Genome Biol. Evol.">
        <title>Insights into the evolution of the New World diploid cottons (Gossypium, subgenus Houzingenia) based on genome sequencing.</title>
        <authorList>
            <person name="Grover C.E."/>
            <person name="Arick M.A. 2nd"/>
            <person name="Thrash A."/>
            <person name="Conover J.L."/>
            <person name="Sanders W.S."/>
            <person name="Peterson D.G."/>
            <person name="Frelichowski J.E."/>
            <person name="Scheffler J.A."/>
            <person name="Scheffler B.E."/>
            <person name="Wendel J.F."/>
        </authorList>
    </citation>
    <scope>NUCLEOTIDE SEQUENCE [LARGE SCALE GENOMIC DNA]</scope>
    <source>
        <strain evidence="3">4</strain>
        <tissue evidence="3">Leaf</tissue>
    </source>
</reference>
<feature type="compositionally biased region" description="Polar residues" evidence="1">
    <location>
        <begin position="211"/>
        <end position="226"/>
    </location>
</feature>
<evidence type="ECO:0000313" key="3">
    <source>
        <dbReference type="EMBL" id="MBA0731134.1"/>
    </source>
</evidence>
<dbReference type="AlphaFoldDB" id="A0A7J9B684"/>
<dbReference type="SMART" id="SM01045">
    <property type="entry name" value="BURP"/>
    <property type="match status" value="1"/>
</dbReference>
<feature type="non-terminal residue" evidence="3">
    <location>
        <position position="514"/>
    </location>
</feature>
<dbReference type="InterPro" id="IPR004873">
    <property type="entry name" value="BURP_dom"/>
</dbReference>
<proteinExistence type="predicted"/>
<dbReference type="PANTHER" id="PTHR31236:SF58">
    <property type="entry name" value="POLYGALACTURONASE NON-CATALYTIC SUBUNIT AROGP2-LIKE"/>
    <property type="match status" value="1"/>
</dbReference>
<feature type="compositionally biased region" description="Polar residues" evidence="1">
    <location>
        <begin position="115"/>
        <end position="126"/>
    </location>
</feature>
<dbReference type="Proteomes" id="UP000593574">
    <property type="component" value="Unassembled WGS sequence"/>
</dbReference>
<feature type="region of interest" description="Disordered" evidence="1">
    <location>
        <begin position="150"/>
        <end position="267"/>
    </location>
</feature>
<keyword evidence="4" id="KW-1185">Reference proteome</keyword>
<feature type="compositionally biased region" description="Polar residues" evidence="1">
    <location>
        <begin position="243"/>
        <end position="267"/>
    </location>
</feature>
<evidence type="ECO:0000256" key="1">
    <source>
        <dbReference type="SAM" id="MobiDB-lite"/>
    </source>
</evidence>
<sequence>MQNMGEHELVCHKMEYPGAVFLCHALNKTTVYIRFPWWAEMGRKPMLWQSVIKKHQIIFLSSQGAVPEEAYWKSVFPNNPMPKALRDILPLSQSINGSIKGSNAGYQAGSYGNEQSIQDYSSNGTGPSKEFSAPTSLGAYQARSYGNEQSIQDYSGNDTGPSKEFSAPSSLGAYQAGSYGNEQSIQGNGTGPSKEFSAPSSLGAYRAGSYGNEQSIQDYSGNSTGPSKEFSAPSSLGAYQAGSYGNEQSIQGNSTTPSKEFSTPSSLGTYQAGSYGNKQSIAEASIDSNLSNFKVDDNIVSVDETTFFFQWDLRTGKLVNLPNLIATGDKTPFLPDRVAKSIPFSSAKLPEILNQFSLKPQTRDANTIGETIRGCERADINGEQKFCATSLESFIDLSISKLGKQIQLLSIEFSKETKNPLFTISRGMQNMGEHELVCHKREYPGAVFLCHALNKTGVYKVPLVGRDGTKANALAVCHKDTSGWNPKHMAFQILKVKPGTVPICHFLFRDTLVW</sequence>
<dbReference type="InterPro" id="IPR044816">
    <property type="entry name" value="BURP"/>
</dbReference>
<feature type="compositionally biased region" description="Polar residues" evidence="1">
    <location>
        <begin position="150"/>
        <end position="160"/>
    </location>
</feature>
<protein>
    <recommendedName>
        <fullName evidence="2">BURP domain-containing protein</fullName>
    </recommendedName>
</protein>
<feature type="compositionally biased region" description="Polar residues" evidence="1">
    <location>
        <begin position="178"/>
        <end position="187"/>
    </location>
</feature>